<keyword evidence="2" id="KW-1185">Reference proteome</keyword>
<dbReference type="RefSeq" id="WP_272084203.1">
    <property type="nucleotide sequence ID" value="NZ_JAQNDL010000001.1"/>
</dbReference>
<organism evidence="1 2">
    <name type="scientific">Nannocystis bainbridge</name>
    <dbReference type="NCBI Taxonomy" id="2995303"/>
    <lineage>
        <taxon>Bacteria</taxon>
        <taxon>Pseudomonadati</taxon>
        <taxon>Myxococcota</taxon>
        <taxon>Polyangia</taxon>
        <taxon>Nannocystales</taxon>
        <taxon>Nannocystaceae</taxon>
        <taxon>Nannocystis</taxon>
    </lineage>
</organism>
<name>A0ABT5DQ99_9BACT</name>
<reference evidence="1 2" key="1">
    <citation type="submission" date="2022-11" db="EMBL/GenBank/DDBJ databases">
        <title>Minimal conservation of predation-associated metabolite biosynthetic gene clusters underscores biosynthetic potential of Myxococcota including descriptions for ten novel species: Archangium lansinium sp. nov., Myxococcus landrumus sp. nov., Nannocystis bai.</title>
        <authorList>
            <person name="Ahearne A."/>
            <person name="Stevens C."/>
            <person name="Dowd S."/>
        </authorList>
    </citation>
    <scope>NUCLEOTIDE SEQUENCE [LARGE SCALE GENOMIC DNA]</scope>
    <source>
        <strain evidence="1 2">BB15-2</strain>
    </source>
</reference>
<proteinExistence type="predicted"/>
<accession>A0ABT5DQ99</accession>
<evidence type="ECO:0000313" key="1">
    <source>
        <dbReference type="EMBL" id="MDC0715778.1"/>
    </source>
</evidence>
<sequence length="463" mass="50238">MSYSGAQVYLPRGPTAAAIARWLAERLPDAEVERSSSRIVLRLLGAELALAIDRAPHVRVEAQELAERAPAGAARLLRRATRRIEILPRDPRADVDDLYDALLLVFETLRGMPEVVGFDPFDGAFYCADALATGAEPMIVYRVADLPEGLALDLPADAGPRGCLFWIHPPGGAACEALMAALPEPELDHVDEGLALATLVMRLGGRGGRLAAIVPPRLTDGEPTWGLGFHTGPADVTEQFLRAAGHDLRPASQILDGLAIVEVRAADDSPCSQLVERTVCDGRLRLGVLRTAGRGLFTVEGPAQRWALLDRERREMIERELPPAGVVTDIKLRPVAPRRAARTRDALERLCREHDLAAPEPEIGATVLRLLPHAVLTAGSWDGPAADIKALARRKLGGEWLAVIAGAWVERMFHDGPVAANHIDLFTAIDGWLEQAIGREALREATVRALERIDHRPPARART</sequence>
<gene>
    <name evidence="1" type="ORF">POL25_02670</name>
</gene>
<dbReference type="EMBL" id="JAQNDL010000001">
    <property type="protein sequence ID" value="MDC0715778.1"/>
    <property type="molecule type" value="Genomic_DNA"/>
</dbReference>
<protein>
    <submittedName>
        <fullName evidence="1">Uncharacterized protein</fullName>
    </submittedName>
</protein>
<comment type="caution">
    <text evidence="1">The sequence shown here is derived from an EMBL/GenBank/DDBJ whole genome shotgun (WGS) entry which is preliminary data.</text>
</comment>
<evidence type="ECO:0000313" key="2">
    <source>
        <dbReference type="Proteomes" id="UP001221686"/>
    </source>
</evidence>
<dbReference type="Proteomes" id="UP001221686">
    <property type="component" value="Unassembled WGS sequence"/>
</dbReference>